<evidence type="ECO:0000256" key="1">
    <source>
        <dbReference type="SAM" id="SignalP"/>
    </source>
</evidence>
<sequence length="168" mass="18206">MRLNRLALPALLCATLSTPLLAADKVDADDFVDEASAGGIAEIESGKLALEKSTTPGVKTFAQQMIDDHSAANRELAVIAREKKLEVATEAELMNKAKALILKLRDGEDFDEAYANNQVVAHEKTVELFKEAAASDDKEIAAFASKTLPKLEHHLQMARDLAATHKKP</sequence>
<evidence type="ECO:0000259" key="2">
    <source>
        <dbReference type="Pfam" id="PF13628"/>
    </source>
</evidence>
<dbReference type="PANTHER" id="PTHR38593">
    <property type="entry name" value="BLR2558 PROTEIN"/>
    <property type="match status" value="1"/>
</dbReference>
<gene>
    <name evidence="3" type="ORF">TUM18999_35630</name>
    <name evidence="4" type="ORF">TUM20286_45500</name>
</gene>
<dbReference type="PANTHER" id="PTHR38593:SF1">
    <property type="entry name" value="BLR2558 PROTEIN"/>
    <property type="match status" value="1"/>
</dbReference>
<feature type="domain" description="DUF4142" evidence="2">
    <location>
        <begin position="28"/>
        <end position="161"/>
    </location>
</feature>
<organism evidence="3 5">
    <name type="scientific">Pseudomonas tohonis</name>
    <dbReference type="NCBI Taxonomy" id="2725477"/>
    <lineage>
        <taxon>Bacteria</taxon>
        <taxon>Pseudomonadati</taxon>
        <taxon>Pseudomonadota</taxon>
        <taxon>Gammaproteobacteria</taxon>
        <taxon>Pseudomonadales</taxon>
        <taxon>Pseudomonadaceae</taxon>
        <taxon>Pseudomonas</taxon>
    </lineage>
</organism>
<evidence type="ECO:0000313" key="4">
    <source>
        <dbReference type="EMBL" id="GJN54798.1"/>
    </source>
</evidence>
<feature type="signal peptide" evidence="1">
    <location>
        <begin position="1"/>
        <end position="22"/>
    </location>
</feature>
<reference evidence="3 5" key="1">
    <citation type="submission" date="2020-05" db="EMBL/GenBank/DDBJ databases">
        <title>Characterization of novel class B3 metallo-beta-lactamase from novel Pseudomonas species.</title>
        <authorList>
            <person name="Yamada K."/>
            <person name="Aoki K."/>
            <person name="Ishii Y."/>
        </authorList>
    </citation>
    <scope>NUCLEOTIDE SEQUENCE [LARGE SCALE GENOMIC DNA]</scope>
    <source>
        <strain evidence="3 5">TUM18999</strain>
        <strain evidence="4 6">TUM20286</strain>
    </source>
</reference>
<dbReference type="EMBL" id="BQKM01000013">
    <property type="protein sequence ID" value="GJN54798.1"/>
    <property type="molecule type" value="Genomic_DNA"/>
</dbReference>
<dbReference type="AlphaFoldDB" id="A0A6J4E6C8"/>
<keyword evidence="1" id="KW-0732">Signal</keyword>
<dbReference type="InterPro" id="IPR012347">
    <property type="entry name" value="Ferritin-like"/>
</dbReference>
<name>A0A6J4E6C8_9PSED</name>
<dbReference type="Proteomes" id="UP001054892">
    <property type="component" value="Unassembled WGS sequence"/>
</dbReference>
<evidence type="ECO:0000313" key="6">
    <source>
        <dbReference type="Proteomes" id="UP001054892"/>
    </source>
</evidence>
<dbReference type="Gene3D" id="1.20.1260.10">
    <property type="match status" value="1"/>
</dbReference>
<keyword evidence="6" id="KW-1185">Reference proteome</keyword>
<feature type="chain" id="PRO_5026881120" description="DUF4142 domain-containing protein" evidence="1">
    <location>
        <begin position="23"/>
        <end position="168"/>
    </location>
</feature>
<dbReference type="RefSeq" id="WP_173177322.1">
    <property type="nucleotide sequence ID" value="NZ_AP023189.1"/>
</dbReference>
<dbReference type="InterPro" id="IPR025419">
    <property type="entry name" value="DUF4142"/>
</dbReference>
<dbReference type="Pfam" id="PF13628">
    <property type="entry name" value="DUF4142"/>
    <property type="match status" value="1"/>
</dbReference>
<dbReference type="KEGG" id="ptw:TUM18999_35630"/>
<dbReference type="Proteomes" id="UP000509383">
    <property type="component" value="Chromosome"/>
</dbReference>
<dbReference type="EMBL" id="AP023189">
    <property type="protein sequence ID" value="BCG25372.1"/>
    <property type="molecule type" value="Genomic_DNA"/>
</dbReference>
<proteinExistence type="predicted"/>
<evidence type="ECO:0000313" key="5">
    <source>
        <dbReference type="Proteomes" id="UP000509383"/>
    </source>
</evidence>
<evidence type="ECO:0000313" key="3">
    <source>
        <dbReference type="EMBL" id="BCG25372.1"/>
    </source>
</evidence>
<accession>A0A6J4E6C8</accession>
<protein>
    <recommendedName>
        <fullName evidence="2">DUF4142 domain-containing protein</fullName>
    </recommendedName>
</protein>